<evidence type="ECO:0000313" key="8">
    <source>
        <dbReference type="Proteomes" id="UP000177913"/>
    </source>
</evidence>
<dbReference type="Pfam" id="PF00213">
    <property type="entry name" value="OSCP"/>
    <property type="match status" value="1"/>
</dbReference>
<dbReference type="EMBL" id="MFZO01000048">
    <property type="protein sequence ID" value="OGK23345.1"/>
    <property type="molecule type" value="Genomic_DNA"/>
</dbReference>
<keyword evidence="3" id="KW-0375">Hydrogen ion transport</keyword>
<evidence type="ECO:0000256" key="1">
    <source>
        <dbReference type="ARBA" id="ARBA00004370"/>
    </source>
</evidence>
<dbReference type="AlphaFoldDB" id="A0A1F7GWZ1"/>
<name>A0A1F7GWZ1_9BACT</name>
<accession>A0A1F7GWZ1</accession>
<keyword evidence="4" id="KW-0406">Ion transport</keyword>
<dbReference type="InterPro" id="IPR000711">
    <property type="entry name" value="ATPase_OSCP/dsu"/>
</dbReference>
<protein>
    <submittedName>
        <fullName evidence="7">Uncharacterized protein</fullName>
    </submittedName>
</protein>
<evidence type="ECO:0000256" key="3">
    <source>
        <dbReference type="ARBA" id="ARBA00022781"/>
    </source>
</evidence>
<evidence type="ECO:0000256" key="6">
    <source>
        <dbReference type="ARBA" id="ARBA00023310"/>
    </source>
</evidence>
<keyword evidence="6" id="KW-0066">ATP synthesis</keyword>
<reference evidence="7 8" key="1">
    <citation type="journal article" date="2016" name="Nat. Commun.">
        <title>Thousands of microbial genomes shed light on interconnected biogeochemical processes in an aquifer system.</title>
        <authorList>
            <person name="Anantharaman K."/>
            <person name="Brown C.T."/>
            <person name="Hug L.A."/>
            <person name="Sharon I."/>
            <person name="Castelle C.J."/>
            <person name="Probst A.J."/>
            <person name="Thomas B.C."/>
            <person name="Singh A."/>
            <person name="Wilkins M.J."/>
            <person name="Karaoz U."/>
            <person name="Brodie E.L."/>
            <person name="Williams K.H."/>
            <person name="Hubbard S.S."/>
            <person name="Banfield J.F."/>
        </authorList>
    </citation>
    <scope>NUCLEOTIDE SEQUENCE [LARGE SCALE GENOMIC DNA]</scope>
</reference>
<evidence type="ECO:0000256" key="2">
    <source>
        <dbReference type="ARBA" id="ARBA00022448"/>
    </source>
</evidence>
<sequence length="94" mass="10885">MKISTDIKENLKKYLNELLKNEKEKVTLVSANALNDEEMSALYKYIPRLKESQIDFAINKNVIAGVLIKIRSKVFDLTLKGQLNNLKNHMYEVD</sequence>
<keyword evidence="2" id="KW-0813">Transport</keyword>
<comment type="caution">
    <text evidence="7">The sequence shown here is derived from an EMBL/GenBank/DDBJ whole genome shotgun (WGS) entry which is preliminary data.</text>
</comment>
<organism evidence="7 8">
    <name type="scientific">Candidatus Roizmanbacteria bacterium RIFCSPHIGHO2_02_FULL_38_11</name>
    <dbReference type="NCBI Taxonomy" id="1802039"/>
    <lineage>
        <taxon>Bacteria</taxon>
        <taxon>Candidatus Roizmaniibacteriota</taxon>
    </lineage>
</organism>
<proteinExistence type="predicted"/>
<evidence type="ECO:0000313" key="7">
    <source>
        <dbReference type="EMBL" id="OGK23345.1"/>
    </source>
</evidence>
<gene>
    <name evidence="7" type="ORF">A3C25_06425</name>
</gene>
<evidence type="ECO:0000256" key="5">
    <source>
        <dbReference type="ARBA" id="ARBA00023136"/>
    </source>
</evidence>
<comment type="subcellular location">
    <subcellularLocation>
        <location evidence="1">Membrane</location>
    </subcellularLocation>
</comment>
<dbReference type="Proteomes" id="UP000177913">
    <property type="component" value="Unassembled WGS sequence"/>
</dbReference>
<dbReference type="GO" id="GO:0046933">
    <property type="term" value="F:proton-transporting ATP synthase activity, rotational mechanism"/>
    <property type="evidence" value="ECO:0007669"/>
    <property type="project" value="InterPro"/>
</dbReference>
<evidence type="ECO:0000256" key="4">
    <source>
        <dbReference type="ARBA" id="ARBA00023065"/>
    </source>
</evidence>
<dbReference type="GO" id="GO:0016020">
    <property type="term" value="C:membrane"/>
    <property type="evidence" value="ECO:0007669"/>
    <property type="project" value="UniProtKB-SubCell"/>
</dbReference>
<keyword evidence="5" id="KW-0472">Membrane</keyword>